<keyword evidence="1" id="KW-1133">Transmembrane helix</keyword>
<evidence type="ECO:0000313" key="2">
    <source>
        <dbReference type="EMBL" id="CQD05547.1"/>
    </source>
</evidence>
<proteinExistence type="predicted"/>
<feature type="transmembrane region" description="Helical" evidence="1">
    <location>
        <begin position="149"/>
        <end position="166"/>
    </location>
</feature>
<dbReference type="AlphaFoldDB" id="A0A0U1CZZ0"/>
<evidence type="ECO:0000313" key="3">
    <source>
        <dbReference type="Proteomes" id="UP000182227"/>
    </source>
</evidence>
<keyword evidence="1" id="KW-0812">Transmembrane</keyword>
<dbReference type="Proteomes" id="UP000182227">
    <property type="component" value="Unassembled WGS sequence"/>
</dbReference>
<accession>A0A0U1CZZ0</accession>
<gene>
    <name evidence="2" type="ORF">BN970_01004</name>
</gene>
<name>A0A0U1CZZ0_9MYCO</name>
<feature type="transmembrane region" description="Helical" evidence="1">
    <location>
        <begin position="173"/>
        <end position="193"/>
    </location>
</feature>
<evidence type="ECO:0000256" key="1">
    <source>
        <dbReference type="SAM" id="Phobius"/>
    </source>
</evidence>
<organism evidence="2 3">
    <name type="scientific">Mycolicibacterium conceptionense</name>
    <dbReference type="NCBI Taxonomy" id="451644"/>
    <lineage>
        <taxon>Bacteria</taxon>
        <taxon>Bacillati</taxon>
        <taxon>Actinomycetota</taxon>
        <taxon>Actinomycetes</taxon>
        <taxon>Mycobacteriales</taxon>
        <taxon>Mycobacteriaceae</taxon>
        <taxon>Mycolicibacterium</taxon>
    </lineage>
</organism>
<dbReference type="EMBL" id="CTEF01000001">
    <property type="protein sequence ID" value="CQD05547.1"/>
    <property type="molecule type" value="Genomic_DNA"/>
</dbReference>
<reference evidence="2 3" key="1">
    <citation type="submission" date="2015-03" db="EMBL/GenBank/DDBJ databases">
        <authorList>
            <person name="Murphy D."/>
        </authorList>
    </citation>
    <scope>NUCLEOTIDE SEQUENCE [LARGE SCALE GENOMIC DNA]</scope>
    <source>
        <strain evidence="2 3">D16</strain>
    </source>
</reference>
<keyword evidence="1" id="KW-0472">Membrane</keyword>
<sequence length="256" mass="28534">MTVPVYDDFTVPVVLQGADSTRVWRGRRQTLTMSPAGIRFERRGKTVQLEWRDITGIAMVNMSGSFRVVFNAWAICAQGADAIYPHEFEKDWPTGQIGRWLAHYRPDLLLPADGAMLPFGIPREYYRWVIPFALLAGLVGSFIAAKSLLGGLGIMAAMVVLTLPFTSPRRLRIAGYIFVTVMLAWLLVIGFLASCRSTGRCCDAQLCFVNRSDPLRLPVPTDRIWLRFSTCSAVSRQPASRLAHSTCLVDSRPNLP</sequence>
<protein>
    <submittedName>
        <fullName evidence="2">Uncharacterized protein</fullName>
    </submittedName>
</protein>